<dbReference type="Proteomes" id="UP001163321">
    <property type="component" value="Chromosome 8"/>
</dbReference>
<accession>A0ACC0VKK7</accession>
<keyword evidence="2" id="KW-1185">Reference proteome</keyword>
<protein>
    <submittedName>
        <fullName evidence="1">Uncharacterized protein</fullName>
    </submittedName>
</protein>
<organism evidence="1 2">
    <name type="scientific">Peronosclerospora sorghi</name>
    <dbReference type="NCBI Taxonomy" id="230839"/>
    <lineage>
        <taxon>Eukaryota</taxon>
        <taxon>Sar</taxon>
        <taxon>Stramenopiles</taxon>
        <taxon>Oomycota</taxon>
        <taxon>Peronosporomycetes</taxon>
        <taxon>Peronosporales</taxon>
        <taxon>Peronosporaceae</taxon>
        <taxon>Peronosclerospora</taxon>
    </lineage>
</organism>
<dbReference type="EMBL" id="CM047587">
    <property type="protein sequence ID" value="KAI9907028.1"/>
    <property type="molecule type" value="Genomic_DNA"/>
</dbReference>
<gene>
    <name evidence="1" type="ORF">PsorP6_003898</name>
</gene>
<evidence type="ECO:0000313" key="2">
    <source>
        <dbReference type="Proteomes" id="UP001163321"/>
    </source>
</evidence>
<proteinExistence type="predicted"/>
<evidence type="ECO:0000313" key="1">
    <source>
        <dbReference type="EMBL" id="KAI9907028.1"/>
    </source>
</evidence>
<name>A0ACC0VKK7_9STRA</name>
<sequence>MGQQFCFLVRNYCIKKEEVLRALQRVADILVRNFTISFRNEMLFMALQADFLRVLCIFRGRGGGVVICERLKNAPYTDGTSCKNIVQAQLQAREVASWTLRGIEVIIGIFAIDITKATPPLVFKLGYPRVSTVLVLLLRPTFHRTKAALVTQLARSAATRPFQTSTSFRTCSQQPLVLVLGPS</sequence>
<reference evidence="1 2" key="1">
    <citation type="journal article" date="2022" name="bioRxiv">
        <title>The genome of the oomycete Peronosclerospora sorghi, a cosmopolitan pathogen of maize and sorghum, is inflated with dispersed pseudogenes.</title>
        <authorList>
            <person name="Fletcher K."/>
            <person name="Martin F."/>
            <person name="Isakeit T."/>
            <person name="Cavanaugh K."/>
            <person name="Magill C."/>
            <person name="Michelmore R."/>
        </authorList>
    </citation>
    <scope>NUCLEOTIDE SEQUENCE [LARGE SCALE GENOMIC DNA]</scope>
    <source>
        <strain evidence="1">P6</strain>
    </source>
</reference>
<comment type="caution">
    <text evidence="1">The sequence shown here is derived from an EMBL/GenBank/DDBJ whole genome shotgun (WGS) entry which is preliminary data.</text>
</comment>